<evidence type="ECO:0000313" key="7">
    <source>
        <dbReference type="Proteomes" id="UP000239907"/>
    </source>
</evidence>
<protein>
    <submittedName>
        <fullName evidence="6">Transporter</fullName>
    </submittedName>
</protein>
<proteinExistence type="predicted"/>
<comment type="caution">
    <text evidence="6">The sequence shown here is derived from an EMBL/GenBank/DDBJ whole genome shotgun (WGS) entry which is preliminary data.</text>
</comment>
<feature type="transmembrane region" description="Helical" evidence="5">
    <location>
        <begin position="164"/>
        <end position="186"/>
    </location>
</feature>
<reference evidence="6 7" key="1">
    <citation type="submission" date="2016-12" db="EMBL/GenBank/DDBJ databases">
        <title>Study of bacterial adaptation to deep sea.</title>
        <authorList>
            <person name="Song J."/>
            <person name="Yoshizawa S."/>
            <person name="Kogure K."/>
        </authorList>
    </citation>
    <scope>NUCLEOTIDE SEQUENCE [LARGE SCALE GENOMIC DNA]</scope>
    <source>
        <strain evidence="6 7">SAORIC-165</strain>
    </source>
</reference>
<sequence>MKILAACTNLFWLWTILGVVWAWFQPEAFTWFLTGVVPGTSIKLLTAGLGVIMLGMGITLSLTDFKAVLKTPKQVFIGVAAQFLIMPFIGWSVATLFDLAPMLKLGVILVSCCPGGTASNVICYLARANVALSVLMTMCSTFLAVVLTPYLTKFYASAILEVDAAAMIWSMVTIVLLPVVGGVLLNHFFKGKLEKVKAVSPVISVLVIVLIVGGVIGLKKDSIIEYAATLLPAVFIVHILGFALGYIVAKLLKLEERSCRTVCIEVGMQNSGLGSKLAADHFSALAMTPCAISALYHCMIGSLLAAYWRTRPPSKD</sequence>
<keyword evidence="7" id="KW-1185">Reference proteome</keyword>
<dbReference type="PANTHER" id="PTHR10361">
    <property type="entry name" value="SODIUM-BILE ACID COTRANSPORTER"/>
    <property type="match status" value="1"/>
</dbReference>
<evidence type="ECO:0000256" key="5">
    <source>
        <dbReference type="SAM" id="Phobius"/>
    </source>
</evidence>
<dbReference type="AlphaFoldDB" id="A0A2S7TY00"/>
<comment type="subcellular location">
    <subcellularLocation>
        <location evidence="1">Membrane</location>
        <topology evidence="1">Multi-pass membrane protein</topology>
    </subcellularLocation>
</comment>
<name>A0A2S7TY00_9BACT</name>
<evidence type="ECO:0000256" key="4">
    <source>
        <dbReference type="ARBA" id="ARBA00023136"/>
    </source>
</evidence>
<feature type="transmembrane region" description="Helical" evidence="5">
    <location>
        <begin position="75"/>
        <end position="97"/>
    </location>
</feature>
<dbReference type="EMBL" id="MQWA01000001">
    <property type="protein sequence ID" value="PQJ27609.1"/>
    <property type="molecule type" value="Genomic_DNA"/>
</dbReference>
<dbReference type="OrthoDB" id="9806785at2"/>
<evidence type="ECO:0000256" key="2">
    <source>
        <dbReference type="ARBA" id="ARBA00022692"/>
    </source>
</evidence>
<dbReference type="Gene3D" id="1.20.1530.20">
    <property type="match status" value="1"/>
</dbReference>
<keyword evidence="3 5" id="KW-1133">Transmembrane helix</keyword>
<feature type="transmembrane region" description="Helical" evidence="5">
    <location>
        <begin position="132"/>
        <end position="152"/>
    </location>
</feature>
<organism evidence="6 7">
    <name type="scientific">Rubritalea profundi</name>
    <dbReference type="NCBI Taxonomy" id="1658618"/>
    <lineage>
        <taxon>Bacteria</taxon>
        <taxon>Pseudomonadati</taxon>
        <taxon>Verrucomicrobiota</taxon>
        <taxon>Verrucomicrobiia</taxon>
        <taxon>Verrucomicrobiales</taxon>
        <taxon>Rubritaleaceae</taxon>
        <taxon>Rubritalea</taxon>
    </lineage>
</organism>
<feature type="transmembrane region" description="Helical" evidence="5">
    <location>
        <begin position="103"/>
        <end position="125"/>
    </location>
</feature>
<evidence type="ECO:0000313" key="6">
    <source>
        <dbReference type="EMBL" id="PQJ27609.1"/>
    </source>
</evidence>
<feature type="transmembrane region" description="Helical" evidence="5">
    <location>
        <begin position="198"/>
        <end position="218"/>
    </location>
</feature>
<evidence type="ECO:0000256" key="1">
    <source>
        <dbReference type="ARBA" id="ARBA00004141"/>
    </source>
</evidence>
<dbReference type="RefSeq" id="WP_105042100.1">
    <property type="nucleotide sequence ID" value="NZ_MQWA01000001.1"/>
</dbReference>
<accession>A0A2S7TY00</accession>
<feature type="transmembrane region" description="Helical" evidence="5">
    <location>
        <begin position="7"/>
        <end position="24"/>
    </location>
</feature>
<feature type="transmembrane region" description="Helical" evidence="5">
    <location>
        <begin position="44"/>
        <end position="63"/>
    </location>
</feature>
<evidence type="ECO:0000256" key="3">
    <source>
        <dbReference type="ARBA" id="ARBA00022989"/>
    </source>
</evidence>
<keyword evidence="2 5" id="KW-0812">Transmembrane</keyword>
<dbReference type="GO" id="GO:0016020">
    <property type="term" value="C:membrane"/>
    <property type="evidence" value="ECO:0007669"/>
    <property type="project" value="UniProtKB-SubCell"/>
</dbReference>
<dbReference type="PANTHER" id="PTHR10361:SF28">
    <property type="entry name" value="P3 PROTEIN-RELATED"/>
    <property type="match status" value="1"/>
</dbReference>
<dbReference type="Proteomes" id="UP000239907">
    <property type="component" value="Unassembled WGS sequence"/>
</dbReference>
<feature type="transmembrane region" description="Helical" evidence="5">
    <location>
        <begin position="230"/>
        <end position="249"/>
    </location>
</feature>
<dbReference type="InterPro" id="IPR004710">
    <property type="entry name" value="Bilac:Na_transpt"/>
</dbReference>
<dbReference type="InterPro" id="IPR038770">
    <property type="entry name" value="Na+/solute_symporter_sf"/>
</dbReference>
<dbReference type="InterPro" id="IPR002657">
    <property type="entry name" value="BilAc:Na_symport/Acr3"/>
</dbReference>
<gene>
    <name evidence="6" type="ORF">BSZ32_03260</name>
</gene>
<keyword evidence="4 5" id="KW-0472">Membrane</keyword>
<dbReference type="Pfam" id="PF01758">
    <property type="entry name" value="SBF"/>
    <property type="match status" value="1"/>
</dbReference>